<feature type="domain" description="NADPH-dependent FMN reductase-like" evidence="4">
    <location>
        <begin position="3"/>
        <end position="136"/>
    </location>
</feature>
<gene>
    <name evidence="5" type="primary">ssuE</name>
    <name evidence="5" type="ORF">CWO92_19555</name>
</gene>
<name>A0A2N3LFS2_9BACI</name>
<evidence type="ECO:0000313" key="5">
    <source>
        <dbReference type="EMBL" id="PKR83415.1"/>
    </source>
</evidence>
<dbReference type="GO" id="GO:0046306">
    <property type="term" value="P:alkanesulfonate catabolic process"/>
    <property type="evidence" value="ECO:0007669"/>
    <property type="project" value="InterPro"/>
</dbReference>
<proteinExistence type="predicted"/>
<dbReference type="EMBL" id="PIQO01000019">
    <property type="protein sequence ID" value="PKR83415.1"/>
    <property type="molecule type" value="Genomic_DNA"/>
</dbReference>
<dbReference type="AlphaFoldDB" id="A0A2N3LFS2"/>
<keyword evidence="3" id="KW-0560">Oxidoreductase</keyword>
<reference evidence="5 6" key="1">
    <citation type="submission" date="2017-11" db="EMBL/GenBank/DDBJ databases">
        <title>Bacillus camelliae sp. nov., isolated from pu'er tea.</title>
        <authorList>
            <person name="Niu L."/>
        </authorList>
    </citation>
    <scope>NUCLEOTIDE SEQUENCE [LARGE SCALE GENOMIC DNA]</scope>
    <source>
        <strain evidence="5 6">7578-1</strain>
    </source>
</reference>
<dbReference type="Proteomes" id="UP000233440">
    <property type="component" value="Unassembled WGS sequence"/>
</dbReference>
<dbReference type="SUPFAM" id="SSF52218">
    <property type="entry name" value="Flavoproteins"/>
    <property type="match status" value="1"/>
</dbReference>
<dbReference type="Pfam" id="PF03358">
    <property type="entry name" value="FMN_red"/>
    <property type="match status" value="1"/>
</dbReference>
<evidence type="ECO:0000256" key="3">
    <source>
        <dbReference type="ARBA" id="ARBA00023002"/>
    </source>
</evidence>
<accession>A0A2N3LFS2</accession>
<protein>
    <submittedName>
        <fullName evidence="5">FMN reductase (NADPH)</fullName>
    </submittedName>
</protein>
<evidence type="ECO:0000256" key="1">
    <source>
        <dbReference type="ARBA" id="ARBA00022630"/>
    </source>
</evidence>
<dbReference type="OrthoDB" id="1643408at2"/>
<sequence length="181" mass="20079">MSNIVIVSGSPSVISRTDLVLRYVQRRLEREGFSTSYVSVLDIPAEDLLYARFNSPEVVKITQNILNADGIIIGSPVYKASYTGVLKALLDLLPEGAFKNKPVFPLMVGGSKSHLLAIDYALRPVIANLKGKSTQGVYLLDSVIDKSEPQNPVIELDDVNRLHYHLNEFIVSIHLQQQFTV</sequence>
<keyword evidence="6" id="KW-1185">Reference proteome</keyword>
<dbReference type="PANTHER" id="PTHR43408:SF1">
    <property type="entry name" value="FMN REDUCTASE (NADPH)"/>
    <property type="match status" value="1"/>
</dbReference>
<dbReference type="InterPro" id="IPR029039">
    <property type="entry name" value="Flavoprotein-like_sf"/>
</dbReference>
<dbReference type="NCBIfam" id="TIGR03567">
    <property type="entry name" value="FMN_reduc_SsuE"/>
    <property type="match status" value="1"/>
</dbReference>
<evidence type="ECO:0000259" key="4">
    <source>
        <dbReference type="Pfam" id="PF03358"/>
    </source>
</evidence>
<dbReference type="GO" id="GO:0008752">
    <property type="term" value="F:FMN reductase [NAD(P)H] activity"/>
    <property type="evidence" value="ECO:0007669"/>
    <property type="project" value="InterPro"/>
</dbReference>
<dbReference type="InterPro" id="IPR051814">
    <property type="entry name" value="NAD(P)H-dep_FMN_reductase"/>
</dbReference>
<evidence type="ECO:0000313" key="6">
    <source>
        <dbReference type="Proteomes" id="UP000233440"/>
    </source>
</evidence>
<keyword evidence="2" id="KW-0288">FMN</keyword>
<keyword evidence="1" id="KW-0285">Flavoprotein</keyword>
<dbReference type="RefSeq" id="WP_101355933.1">
    <property type="nucleotide sequence ID" value="NZ_PIQO01000019.1"/>
</dbReference>
<dbReference type="PANTHER" id="PTHR43408">
    <property type="entry name" value="FMN REDUCTASE (NADPH)"/>
    <property type="match status" value="1"/>
</dbReference>
<dbReference type="InterPro" id="IPR005025">
    <property type="entry name" value="FMN_Rdtase-like_dom"/>
</dbReference>
<evidence type="ECO:0000256" key="2">
    <source>
        <dbReference type="ARBA" id="ARBA00022643"/>
    </source>
</evidence>
<comment type="caution">
    <text evidence="5">The sequence shown here is derived from an EMBL/GenBank/DDBJ whole genome shotgun (WGS) entry which is preliminary data.</text>
</comment>
<dbReference type="Gene3D" id="3.40.50.360">
    <property type="match status" value="1"/>
</dbReference>
<organism evidence="5 6">
    <name type="scientific">Heyndrickxia camelliae</name>
    <dbReference type="NCBI Taxonomy" id="1707093"/>
    <lineage>
        <taxon>Bacteria</taxon>
        <taxon>Bacillati</taxon>
        <taxon>Bacillota</taxon>
        <taxon>Bacilli</taxon>
        <taxon>Bacillales</taxon>
        <taxon>Bacillaceae</taxon>
        <taxon>Heyndrickxia</taxon>
    </lineage>
</organism>
<dbReference type="InterPro" id="IPR020048">
    <property type="entry name" value="NADPH-dep_FMN_reduc_SsuE"/>
</dbReference>